<dbReference type="AlphaFoldDB" id="A0A645I874"/>
<dbReference type="EMBL" id="VSSQ01108344">
    <property type="protein sequence ID" value="MPN47106.1"/>
    <property type="molecule type" value="Genomic_DNA"/>
</dbReference>
<dbReference type="PANTHER" id="PTHR43394:SF1">
    <property type="entry name" value="ATP-BINDING CASSETTE SUB-FAMILY B MEMBER 10, MITOCHONDRIAL"/>
    <property type="match status" value="1"/>
</dbReference>
<evidence type="ECO:0000259" key="1">
    <source>
        <dbReference type="Pfam" id="PF00005"/>
    </source>
</evidence>
<dbReference type="Pfam" id="PF00005">
    <property type="entry name" value="ABC_tran"/>
    <property type="match status" value="1"/>
</dbReference>
<organism evidence="2">
    <name type="scientific">bioreactor metagenome</name>
    <dbReference type="NCBI Taxonomy" id="1076179"/>
    <lineage>
        <taxon>unclassified sequences</taxon>
        <taxon>metagenomes</taxon>
        <taxon>ecological metagenomes</taxon>
    </lineage>
</organism>
<name>A0A645I874_9ZZZZ</name>
<dbReference type="PANTHER" id="PTHR43394">
    <property type="entry name" value="ATP-DEPENDENT PERMEASE MDL1, MITOCHONDRIAL"/>
    <property type="match status" value="1"/>
</dbReference>
<keyword evidence="2" id="KW-0547">Nucleotide-binding</keyword>
<keyword evidence="2" id="KW-0378">Hydrolase</keyword>
<dbReference type="InterPro" id="IPR003439">
    <property type="entry name" value="ABC_transporter-like_ATP-bd"/>
</dbReference>
<sequence length="110" mass="12228">MKENGARLSGGQKQRLAIARALLRDPRVLILDEATSALDVDSESQIKRALDHLIKGRTTFIIAHRLSTIRDADRIVVLDQGRIAEIGTHRELIALNGIYAGMDRKFNAAR</sequence>
<dbReference type="InterPro" id="IPR027417">
    <property type="entry name" value="P-loop_NTPase"/>
</dbReference>
<dbReference type="GO" id="GO:0015421">
    <property type="term" value="F:ABC-type oligopeptide transporter activity"/>
    <property type="evidence" value="ECO:0007669"/>
    <property type="project" value="TreeGrafter"/>
</dbReference>
<dbReference type="InterPro" id="IPR039421">
    <property type="entry name" value="Type_1_exporter"/>
</dbReference>
<evidence type="ECO:0000313" key="2">
    <source>
        <dbReference type="EMBL" id="MPN47106.1"/>
    </source>
</evidence>
<protein>
    <submittedName>
        <fullName evidence="2">Putative multidrug export ATP-binding/permease protein</fullName>
        <ecNumber evidence="2">3.6.3.-</ecNumber>
    </submittedName>
</protein>
<dbReference type="GO" id="GO:0016887">
    <property type="term" value="F:ATP hydrolysis activity"/>
    <property type="evidence" value="ECO:0007669"/>
    <property type="project" value="InterPro"/>
</dbReference>
<dbReference type="GO" id="GO:0005524">
    <property type="term" value="F:ATP binding"/>
    <property type="evidence" value="ECO:0007669"/>
    <property type="project" value="UniProtKB-KW"/>
</dbReference>
<feature type="domain" description="ABC transporter" evidence="1">
    <location>
        <begin position="2"/>
        <end position="36"/>
    </location>
</feature>
<accession>A0A645I874</accession>
<dbReference type="Gene3D" id="3.40.50.300">
    <property type="entry name" value="P-loop containing nucleotide triphosphate hydrolases"/>
    <property type="match status" value="1"/>
</dbReference>
<dbReference type="EC" id="3.6.3.-" evidence="2"/>
<reference evidence="2" key="1">
    <citation type="submission" date="2019-08" db="EMBL/GenBank/DDBJ databases">
        <authorList>
            <person name="Kucharzyk K."/>
            <person name="Murdoch R.W."/>
            <person name="Higgins S."/>
            <person name="Loffler F."/>
        </authorList>
    </citation>
    <scope>NUCLEOTIDE SEQUENCE</scope>
</reference>
<gene>
    <name evidence="2" type="ORF">SDC9_194706</name>
</gene>
<comment type="caution">
    <text evidence="2">The sequence shown here is derived from an EMBL/GenBank/DDBJ whole genome shotgun (WGS) entry which is preliminary data.</text>
</comment>
<keyword evidence="2" id="KW-0067">ATP-binding</keyword>
<proteinExistence type="predicted"/>
<dbReference type="SUPFAM" id="SSF52540">
    <property type="entry name" value="P-loop containing nucleoside triphosphate hydrolases"/>
    <property type="match status" value="1"/>
</dbReference>